<feature type="domain" description="ABC transmembrane type-1" evidence="12">
    <location>
        <begin position="9"/>
        <end position="213"/>
    </location>
</feature>
<evidence type="ECO:0000256" key="9">
    <source>
        <dbReference type="ARBA" id="ARBA00023136"/>
    </source>
</evidence>
<comment type="function">
    <text evidence="1 11">Part of the binding-protein-dependent transport system for molybdenum; probably responsible for the translocation of the substrate across the membrane.</text>
</comment>
<keyword evidence="7 10" id="KW-0812">Transmembrane</keyword>
<keyword evidence="11" id="KW-0997">Cell inner membrane</keyword>
<keyword evidence="9 10" id="KW-0472">Membrane</keyword>
<keyword evidence="4 10" id="KW-0813">Transport</keyword>
<dbReference type="Proteomes" id="UP001652542">
    <property type="component" value="Unassembled WGS sequence"/>
</dbReference>
<protein>
    <recommendedName>
        <fullName evidence="11">Molybdenum transport system permease</fullName>
    </recommendedName>
</protein>
<keyword evidence="6 11" id="KW-0500">Molybdenum</keyword>
<dbReference type="InterPro" id="IPR000515">
    <property type="entry name" value="MetI-like"/>
</dbReference>
<proteinExistence type="inferred from homology"/>
<evidence type="ECO:0000256" key="1">
    <source>
        <dbReference type="ARBA" id="ARBA00002949"/>
    </source>
</evidence>
<dbReference type="SUPFAM" id="SSF161098">
    <property type="entry name" value="MetI-like"/>
    <property type="match status" value="1"/>
</dbReference>
<dbReference type="PANTHER" id="PTHR30183:SF8">
    <property type="entry name" value="MOLYBDENUM TRANSPORT SYSTEM PERMEASE"/>
    <property type="match status" value="1"/>
</dbReference>
<organism evidence="13 14">
    <name type="scientific">Albidovulum marisflavi</name>
    <dbReference type="NCBI Taxonomy" id="2984159"/>
    <lineage>
        <taxon>Bacteria</taxon>
        <taxon>Pseudomonadati</taxon>
        <taxon>Pseudomonadota</taxon>
        <taxon>Alphaproteobacteria</taxon>
        <taxon>Rhodobacterales</taxon>
        <taxon>Paracoccaceae</taxon>
        <taxon>Albidovulum</taxon>
    </lineage>
</organism>
<feature type="transmembrane region" description="Helical" evidence="10">
    <location>
        <begin position="194"/>
        <end position="214"/>
    </location>
</feature>
<feature type="transmembrane region" description="Helical" evidence="10">
    <location>
        <begin position="146"/>
        <end position="168"/>
    </location>
</feature>
<evidence type="ECO:0000256" key="5">
    <source>
        <dbReference type="ARBA" id="ARBA00022475"/>
    </source>
</evidence>
<dbReference type="RefSeq" id="WP_263735313.1">
    <property type="nucleotide sequence ID" value="NZ_JAOWKY010000003.1"/>
</dbReference>
<dbReference type="NCBIfam" id="TIGR02141">
    <property type="entry name" value="modB_ABC"/>
    <property type="match status" value="1"/>
</dbReference>
<sequence>MTAGDLAPFWLTLRLAAIVTAILLVAATPLAWWLAHSKSRMRPMIEAVTAMPLVLPPTVLGFYLLVALNPSTPLGGLWMNATGTSLTFSFAGLVVASLIYSLPFAVQPLQAAFAEIGRKPIEAAASCGAGPLDAFMSVAVPLARRGYLAAAVLTFAHTLGEFGVVLMVGGNIPGQTKTVAIAIYERVEVLDYPAAHGMSALLVALSFAALYLLFRTNRREAAG</sequence>
<comment type="similarity">
    <text evidence="3 11">Belongs to the binding-protein-dependent transport system permease family. CysTW subfamily.</text>
</comment>
<comment type="caution">
    <text evidence="13">The sequence shown here is derived from an EMBL/GenBank/DDBJ whole genome shotgun (WGS) entry which is preliminary data.</text>
</comment>
<reference evidence="13 14" key="1">
    <citation type="submission" date="2022-10" db="EMBL/GenBank/DDBJ databases">
        <title>Defluviimonas sp. nov., isolated from ocean surface water.</title>
        <authorList>
            <person name="He W."/>
            <person name="Wang L."/>
            <person name="Zhang D.-F."/>
        </authorList>
    </citation>
    <scope>NUCLEOTIDE SEQUENCE [LARGE SCALE GENOMIC DNA]</scope>
    <source>
        <strain evidence="13 14">WL0002</strain>
    </source>
</reference>
<comment type="subcellular location">
    <subcellularLocation>
        <location evidence="11">Cell inner membrane</location>
        <topology evidence="11">Multi-pass membrane protein</topology>
    </subcellularLocation>
    <subcellularLocation>
        <location evidence="2 10">Cell membrane</location>
        <topology evidence="2 10">Multi-pass membrane protein</topology>
    </subcellularLocation>
</comment>
<evidence type="ECO:0000259" key="12">
    <source>
        <dbReference type="PROSITE" id="PS50928"/>
    </source>
</evidence>
<keyword evidence="8 10" id="KW-1133">Transmembrane helix</keyword>
<feature type="transmembrane region" description="Helical" evidence="10">
    <location>
        <begin position="15"/>
        <end position="35"/>
    </location>
</feature>
<dbReference type="CDD" id="cd06261">
    <property type="entry name" value="TM_PBP2"/>
    <property type="match status" value="1"/>
</dbReference>
<name>A0ABT2ZEX6_9RHOB</name>
<evidence type="ECO:0000256" key="6">
    <source>
        <dbReference type="ARBA" id="ARBA00022505"/>
    </source>
</evidence>
<evidence type="ECO:0000256" key="7">
    <source>
        <dbReference type="ARBA" id="ARBA00022692"/>
    </source>
</evidence>
<dbReference type="PANTHER" id="PTHR30183">
    <property type="entry name" value="MOLYBDENUM TRANSPORT SYSTEM PERMEASE PROTEIN MODB"/>
    <property type="match status" value="1"/>
</dbReference>
<keyword evidence="5" id="KW-1003">Cell membrane</keyword>
<gene>
    <name evidence="13" type="primary">modB</name>
    <name evidence="13" type="ORF">OEW28_13610</name>
</gene>
<dbReference type="EMBL" id="JAOWKY010000003">
    <property type="protein sequence ID" value="MCV2869666.1"/>
    <property type="molecule type" value="Genomic_DNA"/>
</dbReference>
<dbReference type="InterPro" id="IPR035906">
    <property type="entry name" value="MetI-like_sf"/>
</dbReference>
<evidence type="ECO:0000256" key="3">
    <source>
        <dbReference type="ARBA" id="ARBA00007069"/>
    </source>
</evidence>
<dbReference type="Gene3D" id="1.10.3720.10">
    <property type="entry name" value="MetI-like"/>
    <property type="match status" value="1"/>
</dbReference>
<evidence type="ECO:0000256" key="4">
    <source>
        <dbReference type="ARBA" id="ARBA00022448"/>
    </source>
</evidence>
<evidence type="ECO:0000313" key="14">
    <source>
        <dbReference type="Proteomes" id="UP001652542"/>
    </source>
</evidence>
<feature type="transmembrane region" description="Helical" evidence="10">
    <location>
        <begin position="86"/>
        <end position="106"/>
    </location>
</feature>
<dbReference type="Pfam" id="PF00528">
    <property type="entry name" value="BPD_transp_1"/>
    <property type="match status" value="1"/>
</dbReference>
<evidence type="ECO:0000256" key="11">
    <source>
        <dbReference type="RuleBase" id="RU365097"/>
    </source>
</evidence>
<keyword evidence="14" id="KW-1185">Reference proteome</keyword>
<dbReference type="InterPro" id="IPR011867">
    <property type="entry name" value="ModB_ABC"/>
</dbReference>
<accession>A0ABT2ZEX6</accession>
<dbReference type="PROSITE" id="PS50928">
    <property type="entry name" value="ABC_TM1"/>
    <property type="match status" value="1"/>
</dbReference>
<evidence type="ECO:0000256" key="2">
    <source>
        <dbReference type="ARBA" id="ARBA00004651"/>
    </source>
</evidence>
<feature type="transmembrane region" description="Helical" evidence="10">
    <location>
        <begin position="47"/>
        <end position="66"/>
    </location>
</feature>
<evidence type="ECO:0000313" key="13">
    <source>
        <dbReference type="EMBL" id="MCV2869666.1"/>
    </source>
</evidence>
<evidence type="ECO:0000256" key="10">
    <source>
        <dbReference type="RuleBase" id="RU363032"/>
    </source>
</evidence>
<evidence type="ECO:0000256" key="8">
    <source>
        <dbReference type="ARBA" id="ARBA00022989"/>
    </source>
</evidence>